<proteinExistence type="predicted"/>
<dbReference type="Proteomes" id="UP000516421">
    <property type="component" value="Chromosome"/>
</dbReference>
<dbReference type="InterPro" id="IPR019639">
    <property type="entry name" value="DUF2505"/>
</dbReference>
<dbReference type="RefSeq" id="WP_068172720.1">
    <property type="nucleotide sequence ID" value="NZ_BAAAHX010000008.1"/>
</dbReference>
<dbReference type="EMBL" id="CP061538">
    <property type="protein sequence ID" value="QNV39439.1"/>
    <property type="molecule type" value="Genomic_DNA"/>
</dbReference>
<organism evidence="1 2">
    <name type="scientific">Rothia amarae</name>
    <dbReference type="NCBI Taxonomy" id="169480"/>
    <lineage>
        <taxon>Bacteria</taxon>
        <taxon>Bacillati</taxon>
        <taxon>Actinomycetota</taxon>
        <taxon>Actinomycetes</taxon>
        <taxon>Micrococcales</taxon>
        <taxon>Micrococcaceae</taxon>
        <taxon>Rothia</taxon>
    </lineage>
</organism>
<dbReference type="Pfam" id="PF10698">
    <property type="entry name" value="DUF2505"/>
    <property type="match status" value="1"/>
</dbReference>
<dbReference type="KEGG" id="rama:IDM48_08615"/>
<keyword evidence="2" id="KW-1185">Reference proteome</keyword>
<name>A0A7H2BIE3_9MICC</name>
<protein>
    <submittedName>
        <fullName evidence="1">DUF2505 domain-containing protein</fullName>
    </submittedName>
</protein>
<evidence type="ECO:0000313" key="2">
    <source>
        <dbReference type="Proteomes" id="UP000516421"/>
    </source>
</evidence>
<sequence length="165" mass="17293">MAVNETTTVNATVDQVAQAFASEDFARFVCDKLKIGFEGFSVDGDPSGAFTATSTRAVSADRVPDMAKKFVSKGLKMTQVDSVSAPAADGARTVESEINVTGMPVTAKASQQLVPQGEQTVINVSGEVSCGIPLVGKKIAAAAEPYVGKVMTKLGGYIEEWLQQK</sequence>
<evidence type="ECO:0000313" key="1">
    <source>
        <dbReference type="EMBL" id="QNV39439.1"/>
    </source>
</evidence>
<gene>
    <name evidence="1" type="ORF">IDM48_08615</name>
</gene>
<reference evidence="1 2" key="1">
    <citation type="submission" date="2020-09" db="EMBL/GenBank/DDBJ databases">
        <title>Investigation of environmental microbe.</title>
        <authorList>
            <person name="Ou Y."/>
            <person name="Kang Q."/>
        </authorList>
    </citation>
    <scope>NUCLEOTIDE SEQUENCE [LARGE SCALE GENOMIC DNA]</scope>
    <source>
        <strain evidence="1 2">KJZ-9</strain>
    </source>
</reference>
<accession>A0A7H2BIE3</accession>
<dbReference type="AlphaFoldDB" id="A0A7H2BIE3"/>